<proteinExistence type="predicted"/>
<protein>
    <recommendedName>
        <fullName evidence="4">RING/U-box superfamily protein</fullName>
    </recommendedName>
</protein>
<evidence type="ECO:0000313" key="2">
    <source>
        <dbReference type="EMBL" id="GFS33319.1"/>
    </source>
</evidence>
<accession>A0A7J0DE24</accession>
<dbReference type="AlphaFoldDB" id="A0A7J0DE24"/>
<dbReference type="EMBL" id="BJWL01000185">
    <property type="protein sequence ID" value="GFS33319.1"/>
    <property type="molecule type" value="Genomic_DNA"/>
</dbReference>
<organism evidence="2 3">
    <name type="scientific">Actinidia rufa</name>
    <dbReference type="NCBI Taxonomy" id="165716"/>
    <lineage>
        <taxon>Eukaryota</taxon>
        <taxon>Viridiplantae</taxon>
        <taxon>Streptophyta</taxon>
        <taxon>Embryophyta</taxon>
        <taxon>Tracheophyta</taxon>
        <taxon>Spermatophyta</taxon>
        <taxon>Magnoliopsida</taxon>
        <taxon>eudicotyledons</taxon>
        <taxon>Gunneridae</taxon>
        <taxon>Pentapetalae</taxon>
        <taxon>asterids</taxon>
        <taxon>Ericales</taxon>
        <taxon>Actinidiaceae</taxon>
        <taxon>Actinidia</taxon>
    </lineage>
</organism>
<dbReference type="Proteomes" id="UP000585474">
    <property type="component" value="Unassembled WGS sequence"/>
</dbReference>
<comment type="caution">
    <text evidence="2">The sequence shown here is derived from an EMBL/GenBank/DDBJ whole genome shotgun (WGS) entry which is preliminary data.</text>
</comment>
<evidence type="ECO:0000256" key="1">
    <source>
        <dbReference type="SAM" id="MobiDB-lite"/>
    </source>
</evidence>
<gene>
    <name evidence="2" type="ORF">Acr_00g0027760</name>
</gene>
<keyword evidence="3" id="KW-1185">Reference proteome</keyword>
<sequence>MLVILYLFNGGGAAFYRWKRESRVRRSRRNSRAAKYGRRSCGCRRRIRRMPYGGGTVNVGVREEMESHIDLIHEGFGEIVHLAHTRGGGARRSDHSGSLGELNTDQGRCWRYDPFGRGGVIIKEANVASELRGLDVPNYPFVNIDDLGGDDVVSGKDGMRIGEEPTSNVGNNPQVFSMQVLIPILRDHNGAEVWSLRGCPHGVTKPRAVMAEEGTVAGEEQIRSVGNNPQIRIMNEINARLVQHLATNNPPPTIASIPDNADRSRHSHRSSEQALQNRHSVAGQGHSTRSRQHQSASLHSRRGKSLGVLDIRSLSRTQDTVGEETKRRGRSPHRNDQVHKHRNKSITQKFKDLDAQIVAINIGVNVLVTVNALIR</sequence>
<evidence type="ECO:0008006" key="4">
    <source>
        <dbReference type="Google" id="ProtNLM"/>
    </source>
</evidence>
<reference evidence="3" key="1">
    <citation type="submission" date="2019-07" db="EMBL/GenBank/DDBJ databases">
        <title>De Novo Assembly of kiwifruit Actinidia rufa.</title>
        <authorList>
            <person name="Sugita-Konishi S."/>
            <person name="Sato K."/>
            <person name="Mori E."/>
            <person name="Abe Y."/>
            <person name="Kisaki G."/>
            <person name="Hamano K."/>
            <person name="Suezawa K."/>
            <person name="Otani M."/>
            <person name="Fukuda T."/>
            <person name="Manabe T."/>
            <person name="Gomi K."/>
            <person name="Tabuchi M."/>
            <person name="Akimitsu K."/>
            <person name="Kataoka I."/>
        </authorList>
    </citation>
    <scope>NUCLEOTIDE SEQUENCE [LARGE SCALE GENOMIC DNA]</scope>
    <source>
        <strain evidence="3">cv. Fuchu</strain>
    </source>
</reference>
<feature type="region of interest" description="Disordered" evidence="1">
    <location>
        <begin position="247"/>
        <end position="345"/>
    </location>
</feature>
<evidence type="ECO:0000313" key="3">
    <source>
        <dbReference type="Proteomes" id="UP000585474"/>
    </source>
</evidence>
<name>A0A7J0DE24_9ERIC</name>